<comment type="caution">
    <text evidence="6">The sequence shown here is derived from an EMBL/GenBank/DDBJ whole genome shotgun (WGS) entry which is preliminary data.</text>
</comment>
<dbReference type="HAMAP" id="MF_00373">
    <property type="entry name" value="Ribosomal_bL28"/>
    <property type="match status" value="1"/>
</dbReference>
<name>A0A7C5L9M6_AQUAO</name>
<keyword evidence="3 5" id="KW-0687">Ribonucleoprotein</keyword>
<evidence type="ECO:0000256" key="1">
    <source>
        <dbReference type="ARBA" id="ARBA00008760"/>
    </source>
</evidence>
<evidence type="ECO:0000256" key="3">
    <source>
        <dbReference type="ARBA" id="ARBA00023274"/>
    </source>
</evidence>
<dbReference type="AlphaFoldDB" id="A0A7C5L9M6"/>
<reference evidence="6" key="1">
    <citation type="journal article" date="2020" name="mSystems">
        <title>Genome- and Community-Level Interaction Insights into Carbon Utilization and Element Cycling Functions of Hydrothermarchaeota in Hydrothermal Sediment.</title>
        <authorList>
            <person name="Zhou Z."/>
            <person name="Liu Y."/>
            <person name="Xu W."/>
            <person name="Pan J."/>
            <person name="Luo Z.H."/>
            <person name="Li M."/>
        </authorList>
    </citation>
    <scope>NUCLEOTIDE SEQUENCE [LARGE SCALE GENOMIC DNA]</scope>
    <source>
        <strain evidence="6">HyVt-501</strain>
    </source>
</reference>
<dbReference type="SUPFAM" id="SSF143800">
    <property type="entry name" value="L28p-like"/>
    <property type="match status" value="1"/>
</dbReference>
<dbReference type="PANTHER" id="PTHR39080">
    <property type="entry name" value="50S RIBOSOMAL PROTEIN L28"/>
    <property type="match status" value="1"/>
</dbReference>
<dbReference type="InterPro" id="IPR026569">
    <property type="entry name" value="Ribosomal_bL28"/>
</dbReference>
<dbReference type="GO" id="GO:1990904">
    <property type="term" value="C:ribonucleoprotein complex"/>
    <property type="evidence" value="ECO:0007669"/>
    <property type="project" value="UniProtKB-KW"/>
</dbReference>
<accession>A0A7C5L9M6</accession>
<keyword evidence="2 5" id="KW-0689">Ribosomal protein</keyword>
<dbReference type="InterPro" id="IPR034704">
    <property type="entry name" value="Ribosomal_bL28/bL31-like_sf"/>
</dbReference>
<comment type="similarity">
    <text evidence="1 5">Belongs to the bacterial ribosomal protein bL28 family.</text>
</comment>
<dbReference type="InterPro" id="IPR050096">
    <property type="entry name" value="Bacterial_rp_bL28"/>
</dbReference>
<dbReference type="Proteomes" id="UP000885792">
    <property type="component" value="Unassembled WGS sequence"/>
</dbReference>
<dbReference type="GO" id="GO:0003735">
    <property type="term" value="F:structural constituent of ribosome"/>
    <property type="evidence" value="ECO:0007669"/>
    <property type="project" value="InterPro"/>
</dbReference>
<dbReference type="Pfam" id="PF00830">
    <property type="entry name" value="Ribosomal_L28"/>
    <property type="match status" value="1"/>
</dbReference>
<sequence>MAACEVCGKRVMHGRRVTFSAKRNPRLFKPNVHRMRVRLPDGSVRRIYVCTKCLKAGKVVKAVRVPRED</sequence>
<dbReference type="GO" id="GO:0005840">
    <property type="term" value="C:ribosome"/>
    <property type="evidence" value="ECO:0007669"/>
    <property type="project" value="UniProtKB-KW"/>
</dbReference>
<dbReference type="GO" id="GO:0006412">
    <property type="term" value="P:translation"/>
    <property type="evidence" value="ECO:0007669"/>
    <property type="project" value="UniProtKB-UniRule"/>
</dbReference>
<evidence type="ECO:0000256" key="4">
    <source>
        <dbReference type="ARBA" id="ARBA00035174"/>
    </source>
</evidence>
<evidence type="ECO:0000256" key="5">
    <source>
        <dbReference type="HAMAP-Rule" id="MF_00373"/>
    </source>
</evidence>
<protein>
    <recommendedName>
        <fullName evidence="4 5">Large ribosomal subunit protein bL28</fullName>
    </recommendedName>
</protein>
<organism evidence="6">
    <name type="scientific">Aquifex aeolicus</name>
    <dbReference type="NCBI Taxonomy" id="63363"/>
    <lineage>
        <taxon>Bacteria</taxon>
        <taxon>Pseudomonadati</taxon>
        <taxon>Aquificota</taxon>
        <taxon>Aquificia</taxon>
        <taxon>Aquificales</taxon>
        <taxon>Aquificaceae</taxon>
        <taxon>Aquifex</taxon>
    </lineage>
</organism>
<dbReference type="Gene3D" id="2.30.170.40">
    <property type="entry name" value="Ribosomal protein L28/L24"/>
    <property type="match status" value="1"/>
</dbReference>
<dbReference type="EMBL" id="DRNB01000196">
    <property type="protein sequence ID" value="HHJ64343.1"/>
    <property type="molecule type" value="Genomic_DNA"/>
</dbReference>
<dbReference type="InterPro" id="IPR001383">
    <property type="entry name" value="Ribosomal_bL28_bact-type"/>
</dbReference>
<dbReference type="NCBIfam" id="TIGR00009">
    <property type="entry name" value="L28"/>
    <property type="match status" value="1"/>
</dbReference>
<evidence type="ECO:0000313" key="6">
    <source>
        <dbReference type="EMBL" id="HHJ64343.1"/>
    </source>
</evidence>
<gene>
    <name evidence="5 6" type="primary">rpmB</name>
    <name evidence="6" type="ORF">ENJ61_05480</name>
</gene>
<proteinExistence type="inferred from homology"/>
<dbReference type="InterPro" id="IPR037147">
    <property type="entry name" value="Ribosomal_bL28_sf"/>
</dbReference>
<dbReference type="PANTHER" id="PTHR39080:SF1">
    <property type="entry name" value="LARGE RIBOSOMAL SUBUNIT PROTEIN BL28A"/>
    <property type="match status" value="1"/>
</dbReference>
<evidence type="ECO:0000256" key="2">
    <source>
        <dbReference type="ARBA" id="ARBA00022980"/>
    </source>
</evidence>